<keyword evidence="7" id="KW-0206">Cytoskeleton</keyword>
<dbReference type="GO" id="GO:0030317">
    <property type="term" value="P:flagellated sperm motility"/>
    <property type="evidence" value="ECO:0007669"/>
    <property type="project" value="UniProtKB-UniRule"/>
</dbReference>
<dbReference type="InterPro" id="IPR000435">
    <property type="entry name" value="Tektins"/>
</dbReference>
<evidence type="ECO:0000256" key="1">
    <source>
        <dbReference type="ARBA" id="ARBA00004611"/>
    </source>
</evidence>
<comment type="function">
    <text evidence="10">Microtubule inner protein (MIP) part of the dynein-decorated doublet microtubules (DMTs) in cilia and flagellar axoneme. Forms filamentous polymers in the walls of ciliary and flagellar microtubules. Required for normal sperm mobility.</text>
</comment>
<feature type="coiled-coil region" evidence="11">
    <location>
        <begin position="237"/>
        <end position="278"/>
    </location>
</feature>
<dbReference type="Pfam" id="PF03148">
    <property type="entry name" value="Tektin"/>
    <property type="match status" value="2"/>
</dbReference>
<evidence type="ECO:0000256" key="7">
    <source>
        <dbReference type="ARBA" id="ARBA00023212"/>
    </source>
</evidence>
<comment type="similarity">
    <text evidence="2 10">Belongs to the tektin family.</text>
</comment>
<feature type="region of interest" description="Disordered" evidence="12">
    <location>
        <begin position="292"/>
        <end position="314"/>
    </location>
</feature>
<keyword evidence="4 10" id="KW-0282">Flagellum</keyword>
<organism evidence="13 14">
    <name type="scientific">Panthera tigris altaica</name>
    <name type="common">Siberian tiger</name>
    <dbReference type="NCBI Taxonomy" id="74533"/>
    <lineage>
        <taxon>Eukaryota</taxon>
        <taxon>Metazoa</taxon>
        <taxon>Chordata</taxon>
        <taxon>Craniata</taxon>
        <taxon>Vertebrata</taxon>
        <taxon>Euteleostomi</taxon>
        <taxon>Mammalia</taxon>
        <taxon>Eutheria</taxon>
        <taxon>Laurasiatheria</taxon>
        <taxon>Carnivora</taxon>
        <taxon>Feliformia</taxon>
        <taxon>Felidae</taxon>
        <taxon>Pantherinae</taxon>
        <taxon>Panthera</taxon>
    </lineage>
</organism>
<dbReference type="GO" id="GO:0036126">
    <property type="term" value="C:sperm flagellum"/>
    <property type="evidence" value="ECO:0007669"/>
    <property type="project" value="Ensembl"/>
</dbReference>
<dbReference type="InterPro" id="IPR048256">
    <property type="entry name" value="Tektin-like"/>
</dbReference>
<keyword evidence="14" id="KW-1185">Reference proteome</keyword>
<accession>A0A8C9K1W7</accession>
<keyword evidence="3" id="KW-0963">Cytoplasm</keyword>
<evidence type="ECO:0000256" key="4">
    <source>
        <dbReference type="ARBA" id="ARBA00022846"/>
    </source>
</evidence>
<dbReference type="Ensembl" id="ENSPTIT00000013353.1">
    <property type="protein sequence ID" value="ENSPTIP00000009436.1"/>
    <property type="gene ID" value="ENSPTIG00000010501.1"/>
</dbReference>
<proteinExistence type="inferred from homology"/>
<evidence type="ECO:0000313" key="14">
    <source>
        <dbReference type="Proteomes" id="UP000675900"/>
    </source>
</evidence>
<evidence type="ECO:0000256" key="8">
    <source>
        <dbReference type="ARBA" id="ARBA00023273"/>
    </source>
</evidence>
<keyword evidence="6 10" id="KW-0969">Cilium</keyword>
<dbReference type="GO" id="GO:0060271">
    <property type="term" value="P:cilium assembly"/>
    <property type="evidence" value="ECO:0007669"/>
    <property type="project" value="UniProtKB-UniRule"/>
</dbReference>
<evidence type="ECO:0000256" key="12">
    <source>
        <dbReference type="SAM" id="MobiDB-lite"/>
    </source>
</evidence>
<evidence type="ECO:0000313" key="13">
    <source>
        <dbReference type="Ensembl" id="ENSPTIP00000009436.1"/>
    </source>
</evidence>
<dbReference type="Proteomes" id="UP000675900">
    <property type="component" value="Unassembled WGS sequence"/>
</dbReference>
<dbReference type="PRINTS" id="PR00511">
    <property type="entry name" value="TEKTIN"/>
</dbReference>
<dbReference type="GeneTree" id="ENSGT00950000182894"/>
<evidence type="ECO:0000256" key="11">
    <source>
        <dbReference type="SAM" id="Coils"/>
    </source>
</evidence>
<evidence type="ECO:0000256" key="3">
    <source>
        <dbReference type="ARBA" id="ARBA00022490"/>
    </source>
</evidence>
<evidence type="ECO:0000256" key="10">
    <source>
        <dbReference type="RuleBase" id="RU367040"/>
    </source>
</evidence>
<comment type="subcellular location">
    <subcellularLocation>
        <location evidence="10">Cytoplasm</location>
        <location evidence="10">Cytoskeleton</location>
        <location evidence="10">Cilium axoneme</location>
    </subcellularLocation>
    <subcellularLocation>
        <location evidence="1">Cytoplasm</location>
        <location evidence="1">Cytoskeleton</location>
        <location evidence="1">Flagellum axoneme</location>
    </subcellularLocation>
</comment>
<dbReference type="GO" id="GO:0160111">
    <property type="term" value="C:axonemal A tubule inner sheath"/>
    <property type="evidence" value="ECO:0007669"/>
    <property type="project" value="Ensembl"/>
</dbReference>
<comment type="subunit">
    <text evidence="9">Microtubule inner protein component of sperm flagellar doublet microtubules.</text>
</comment>
<name>A0A8C9K1W7_PANTA</name>
<reference evidence="13" key="1">
    <citation type="submission" date="2025-08" db="UniProtKB">
        <authorList>
            <consortium name="Ensembl"/>
        </authorList>
    </citation>
    <scope>IDENTIFICATION</scope>
</reference>
<sequence length="314" mass="35581">MARLLQPPPKFLPAEWHMANENQYHRAEAERSRSERLVAESQRLVEEIGKTTRKSQSDVNKKLEQRLEEVRFWKKELADKLEELVCTTEDLLAYRTRLENALESLKEPLHITQMCLEYSLLAGQLCPRQGGEVRRVPGPCGGASLRSRLAHLHDRSGRESVCGRVLNGTARPHCLRSACKVMEEIACQEKNVTVLEKAIADQEGPAKVAHTRLETRTHRPNVELCRDAAQCRLVREVQEIAHSVARLKETLARAQAELRGLNRRQLALQEEVQVKENTIYIDEVLCTHMRKSIPPRDGGDQGEWAGGPRPDAGC</sequence>
<evidence type="ECO:0000256" key="6">
    <source>
        <dbReference type="ARBA" id="ARBA00023069"/>
    </source>
</evidence>
<evidence type="ECO:0000256" key="9">
    <source>
        <dbReference type="ARBA" id="ARBA00046435"/>
    </source>
</evidence>
<keyword evidence="5 11" id="KW-0175">Coiled coil</keyword>
<dbReference type="GO" id="GO:0005634">
    <property type="term" value="C:nucleus"/>
    <property type="evidence" value="ECO:0007669"/>
    <property type="project" value="TreeGrafter"/>
</dbReference>
<dbReference type="PANTHER" id="PTHR19960:SF25">
    <property type="entry name" value="TEKTIN-1"/>
    <property type="match status" value="1"/>
</dbReference>
<evidence type="ECO:0000256" key="2">
    <source>
        <dbReference type="ARBA" id="ARBA00007209"/>
    </source>
</evidence>
<evidence type="ECO:0000256" key="5">
    <source>
        <dbReference type="ARBA" id="ARBA00023054"/>
    </source>
</evidence>
<protein>
    <recommendedName>
        <fullName evidence="10">Tektin</fullName>
    </recommendedName>
</protein>
<dbReference type="PANTHER" id="PTHR19960">
    <property type="entry name" value="TEKTIN"/>
    <property type="match status" value="1"/>
</dbReference>
<reference evidence="13" key="2">
    <citation type="submission" date="2025-09" db="UniProtKB">
        <authorList>
            <consortium name="Ensembl"/>
        </authorList>
    </citation>
    <scope>IDENTIFICATION</scope>
</reference>
<keyword evidence="8 10" id="KW-0966">Cell projection</keyword>
<gene>
    <name evidence="13" type="primary">TEKT1</name>
</gene>
<dbReference type="AlphaFoldDB" id="A0A8C9K1W7"/>